<reference evidence="2 3" key="1">
    <citation type="submission" date="2024-06" db="EMBL/GenBank/DDBJ databases">
        <title>Sorghum-associated microbial communities from plants grown in Nebraska, USA.</title>
        <authorList>
            <person name="Schachtman D."/>
        </authorList>
    </citation>
    <scope>NUCLEOTIDE SEQUENCE [LARGE SCALE GENOMIC DNA]</scope>
    <source>
        <strain evidence="2 3">1757</strain>
    </source>
</reference>
<sequence>MRHLITFAIFLAAVAAYALGIGPLFFGTPLVGAVLVLAGVLLELAFWLRLFRTAPAAPASTSASK</sequence>
<comment type="caution">
    <text evidence="2">The sequence shown here is derived from an EMBL/GenBank/DDBJ whole genome shotgun (WGS) entry which is preliminary data.</text>
</comment>
<evidence type="ECO:0000313" key="3">
    <source>
        <dbReference type="Proteomes" id="UP001549251"/>
    </source>
</evidence>
<keyword evidence="3" id="KW-1185">Reference proteome</keyword>
<name>A0ABV2Q0E9_9GAMM</name>
<gene>
    <name evidence="2" type="ORF">ABIE04_003158</name>
</gene>
<organism evidence="2 3">
    <name type="scientific">Rhodanobacter soli</name>
    <dbReference type="NCBI Taxonomy" id="590609"/>
    <lineage>
        <taxon>Bacteria</taxon>
        <taxon>Pseudomonadati</taxon>
        <taxon>Pseudomonadota</taxon>
        <taxon>Gammaproteobacteria</taxon>
        <taxon>Lysobacterales</taxon>
        <taxon>Rhodanobacteraceae</taxon>
        <taxon>Rhodanobacter</taxon>
    </lineage>
</organism>
<evidence type="ECO:0000256" key="1">
    <source>
        <dbReference type="SAM" id="Phobius"/>
    </source>
</evidence>
<dbReference type="EMBL" id="JBEPSD010000003">
    <property type="protein sequence ID" value="MET4570779.1"/>
    <property type="molecule type" value="Genomic_DNA"/>
</dbReference>
<dbReference type="Proteomes" id="UP001549251">
    <property type="component" value="Unassembled WGS sequence"/>
</dbReference>
<proteinExistence type="predicted"/>
<protein>
    <recommendedName>
        <fullName evidence="4">Glycosyl transferase family 39</fullName>
    </recommendedName>
</protein>
<evidence type="ECO:0000313" key="2">
    <source>
        <dbReference type="EMBL" id="MET4570779.1"/>
    </source>
</evidence>
<feature type="transmembrane region" description="Helical" evidence="1">
    <location>
        <begin position="30"/>
        <end position="48"/>
    </location>
</feature>
<accession>A0ABV2Q0E9</accession>
<evidence type="ECO:0008006" key="4">
    <source>
        <dbReference type="Google" id="ProtNLM"/>
    </source>
</evidence>
<dbReference type="RefSeq" id="WP_354552333.1">
    <property type="nucleotide sequence ID" value="NZ_JBEPSD010000003.1"/>
</dbReference>
<keyword evidence="1" id="KW-0812">Transmembrane</keyword>
<keyword evidence="1" id="KW-1133">Transmembrane helix</keyword>
<keyword evidence="1" id="KW-0472">Membrane</keyword>